<dbReference type="Proteomes" id="UP000464620">
    <property type="component" value="Chromosome B09"/>
</dbReference>
<accession>A0A6B9V5Q2</accession>
<keyword evidence="1" id="KW-0812">Transmembrane</keyword>
<evidence type="ECO:0000313" key="2">
    <source>
        <dbReference type="EMBL" id="QHN76916.1"/>
    </source>
</evidence>
<gene>
    <name evidence="2" type="ORF">DS421_19g648110</name>
</gene>
<proteinExistence type="predicted"/>
<name>A0A6B9V5Q2_ARAHY</name>
<dbReference type="AlphaFoldDB" id="A0A6B9V5Q2"/>
<protein>
    <submittedName>
        <fullName evidence="2">Uncharacterized protein</fullName>
    </submittedName>
</protein>
<evidence type="ECO:0000256" key="1">
    <source>
        <dbReference type="SAM" id="Phobius"/>
    </source>
</evidence>
<keyword evidence="1" id="KW-1133">Transmembrane helix</keyword>
<feature type="transmembrane region" description="Helical" evidence="1">
    <location>
        <begin position="7"/>
        <end position="31"/>
    </location>
</feature>
<organism evidence="2 3">
    <name type="scientific">Arachis hypogaea</name>
    <name type="common">Peanut</name>
    <dbReference type="NCBI Taxonomy" id="3818"/>
    <lineage>
        <taxon>Eukaryota</taxon>
        <taxon>Viridiplantae</taxon>
        <taxon>Streptophyta</taxon>
        <taxon>Embryophyta</taxon>
        <taxon>Tracheophyta</taxon>
        <taxon>Spermatophyta</taxon>
        <taxon>Magnoliopsida</taxon>
        <taxon>eudicotyledons</taxon>
        <taxon>Gunneridae</taxon>
        <taxon>Pentapetalae</taxon>
        <taxon>rosids</taxon>
        <taxon>fabids</taxon>
        <taxon>Fabales</taxon>
        <taxon>Fabaceae</taxon>
        <taxon>Papilionoideae</taxon>
        <taxon>50 kb inversion clade</taxon>
        <taxon>dalbergioids sensu lato</taxon>
        <taxon>Dalbergieae</taxon>
        <taxon>Pterocarpus clade</taxon>
        <taxon>Arachis</taxon>
    </lineage>
</organism>
<evidence type="ECO:0000313" key="3">
    <source>
        <dbReference type="Proteomes" id="UP000464620"/>
    </source>
</evidence>
<keyword evidence="1" id="KW-0472">Membrane</keyword>
<reference evidence="2 3" key="1">
    <citation type="submission" date="2020-01" db="EMBL/GenBank/DDBJ databases">
        <title>Genome sequence of Arachis hypogaea, cultivar Shitouqi.</title>
        <authorList>
            <person name="Zhuang W."/>
            <person name="Chen H."/>
            <person name="Varshney R."/>
            <person name="Wang D."/>
            <person name="Ming R."/>
        </authorList>
    </citation>
    <scope>NUCLEOTIDE SEQUENCE [LARGE SCALE GENOMIC DNA]</scope>
    <source>
        <tissue evidence="2">Young leaf</tissue>
    </source>
</reference>
<sequence>MLSQIRIGALILMIDATLVAIVSILETILYLGPVKRKELSVDPVLRQNIEA</sequence>
<dbReference type="EMBL" id="CP031001">
    <property type="protein sequence ID" value="QHN76916.1"/>
    <property type="molecule type" value="Genomic_DNA"/>
</dbReference>